<dbReference type="EMBL" id="CP110427">
    <property type="protein sequence ID" value="WAQ86386.1"/>
    <property type="molecule type" value="Genomic_DNA"/>
</dbReference>
<proteinExistence type="predicted"/>
<feature type="compositionally biased region" description="Low complexity" evidence="1">
    <location>
        <begin position="63"/>
        <end position="72"/>
    </location>
</feature>
<evidence type="ECO:0000256" key="1">
    <source>
        <dbReference type="SAM" id="MobiDB-lite"/>
    </source>
</evidence>
<accession>A0ABY7CMC9</accession>
<dbReference type="RefSeq" id="XP_053021941.1">
    <property type="nucleotide sequence ID" value="XM_053170685.1"/>
</dbReference>
<feature type="compositionally biased region" description="Polar residues" evidence="1">
    <location>
        <begin position="1"/>
        <end position="39"/>
    </location>
</feature>
<feature type="compositionally biased region" description="Polar residues" evidence="1">
    <location>
        <begin position="92"/>
        <end position="106"/>
    </location>
</feature>
<organism evidence="2 3">
    <name type="scientific">Puccinia triticina</name>
    <dbReference type="NCBI Taxonomy" id="208348"/>
    <lineage>
        <taxon>Eukaryota</taxon>
        <taxon>Fungi</taxon>
        <taxon>Dikarya</taxon>
        <taxon>Basidiomycota</taxon>
        <taxon>Pucciniomycotina</taxon>
        <taxon>Pucciniomycetes</taxon>
        <taxon>Pucciniales</taxon>
        <taxon>Pucciniaceae</taxon>
        <taxon>Puccinia</taxon>
    </lineage>
</organism>
<sequence>MASLTDTPNPSGTLPSQSQNQKTAPNVPSRPQSRQSNRIVTPVKTHANYVRTSRDTRQSLTRNNQSETSNNEESSHRAPKKTQSTSKKKSQPRLSKSSKAGPSLTSKQKRTPVLKKRKRNLAADESEDHSESSEDKEDDCESDLDEVTAAMNLPQDSDNENAKMKKKVRGPASTQYDAIEWYFEPPVYGEGEVS</sequence>
<reference evidence="2" key="1">
    <citation type="submission" date="2022-10" db="EMBL/GenBank/DDBJ databases">
        <title>Puccinia triticina Genome sequencing and assembly.</title>
        <authorList>
            <person name="Li C."/>
        </authorList>
    </citation>
    <scope>NUCLEOTIDE SEQUENCE</scope>
    <source>
        <strain evidence="2">Pt15</strain>
    </source>
</reference>
<feature type="compositionally biased region" description="Acidic residues" evidence="1">
    <location>
        <begin position="124"/>
        <end position="146"/>
    </location>
</feature>
<feature type="region of interest" description="Disordered" evidence="1">
    <location>
        <begin position="1"/>
        <end position="173"/>
    </location>
</feature>
<feature type="compositionally biased region" description="Basic residues" evidence="1">
    <location>
        <begin position="107"/>
        <end position="120"/>
    </location>
</feature>
<keyword evidence="3" id="KW-1185">Reference proteome</keyword>
<dbReference type="Proteomes" id="UP001164743">
    <property type="component" value="Chromosome 7A"/>
</dbReference>
<protein>
    <submittedName>
        <fullName evidence="2">Uncharacterized protein</fullName>
    </submittedName>
</protein>
<evidence type="ECO:0000313" key="2">
    <source>
        <dbReference type="EMBL" id="WAQ86386.1"/>
    </source>
</evidence>
<name>A0ABY7CMC9_9BASI</name>
<evidence type="ECO:0000313" key="3">
    <source>
        <dbReference type="Proteomes" id="UP001164743"/>
    </source>
</evidence>
<gene>
    <name evidence="2" type="ORF">PtA15_7A112</name>
</gene>
<dbReference type="GeneID" id="77811580"/>